<evidence type="ECO:0000313" key="1">
    <source>
        <dbReference type="EMBL" id="EDN76110.1"/>
    </source>
</evidence>
<protein>
    <submittedName>
        <fullName evidence="1">Uncharacterized protein</fullName>
    </submittedName>
</protein>
<comment type="caution">
    <text evidence="1">The sequence shown here is derived from an EMBL/GenBank/DDBJ whole genome shotgun (WGS) entry which is preliminary data.</text>
</comment>
<proteinExistence type="predicted"/>
<accession>A7B817</accession>
<dbReference type="eggNOG" id="COG1403">
    <property type="taxonomic scope" value="Bacteria"/>
</dbReference>
<dbReference type="EMBL" id="AAYG02000032">
    <property type="protein sequence ID" value="EDN76110.1"/>
    <property type="molecule type" value="Genomic_DNA"/>
</dbReference>
<dbReference type="PaxDb" id="411470-RUMGNA_03733"/>
<dbReference type="AlphaFoldDB" id="A7B817"/>
<organism evidence="1 2">
    <name type="scientific">Mediterraneibacter gnavus (strain ATCC 29149 / DSM 114966 / JCM 6515 / VPI C7-9)</name>
    <name type="common">Ruminococcus gnavus</name>
    <dbReference type="NCBI Taxonomy" id="411470"/>
    <lineage>
        <taxon>Bacteria</taxon>
        <taxon>Bacillati</taxon>
        <taxon>Bacillota</taxon>
        <taxon>Clostridia</taxon>
        <taxon>Lachnospirales</taxon>
        <taxon>Lachnospiraceae</taxon>
        <taxon>Mediterraneibacter</taxon>
    </lineage>
</organism>
<evidence type="ECO:0000313" key="2">
    <source>
        <dbReference type="Proteomes" id="UP000004410"/>
    </source>
</evidence>
<reference evidence="1 2" key="1">
    <citation type="submission" date="2007-04" db="EMBL/GenBank/DDBJ databases">
        <authorList>
            <person name="Fulton L."/>
            <person name="Clifton S."/>
            <person name="Fulton B."/>
            <person name="Xu J."/>
            <person name="Minx P."/>
            <person name="Pepin K.H."/>
            <person name="Johnson M."/>
            <person name="Thiruvilangam P."/>
            <person name="Bhonagiri V."/>
            <person name="Nash W.E."/>
            <person name="Mardis E.R."/>
            <person name="Wilson R.K."/>
        </authorList>
    </citation>
    <scope>NUCLEOTIDE SEQUENCE [LARGE SCALE GENOMIC DNA]</scope>
    <source>
        <strain evidence="1 2">ATCC 29149</strain>
    </source>
</reference>
<name>A7B817_MEDG7</name>
<reference evidence="1 2" key="2">
    <citation type="submission" date="2007-06" db="EMBL/GenBank/DDBJ databases">
        <title>Draft genome sequence of Ruminococcus gnavus (ATCC 29149).</title>
        <authorList>
            <person name="Sudarsanam P."/>
            <person name="Ley R."/>
            <person name="Guruge J."/>
            <person name="Turnbaugh P.J."/>
            <person name="Mahowald M."/>
            <person name="Liep D."/>
            <person name="Gordon J."/>
        </authorList>
    </citation>
    <scope>NUCLEOTIDE SEQUENCE [LARGE SCALE GENOMIC DNA]</scope>
    <source>
        <strain evidence="1 2">ATCC 29149</strain>
    </source>
</reference>
<gene>
    <name evidence="1" type="ORF">RUMGNA_03733</name>
</gene>
<dbReference type="Proteomes" id="UP000004410">
    <property type="component" value="Unassembled WGS sequence"/>
</dbReference>
<sequence>MWDWLRAYKISFYDMFWQVQGMKEYEKIYACSFQYSNLGRHFQKGIERI</sequence>